<evidence type="ECO:0000313" key="7">
    <source>
        <dbReference type="EMBL" id="KAJ4394827.1"/>
    </source>
</evidence>
<dbReference type="PRINTS" id="PR00420">
    <property type="entry name" value="RNGMNOXGNASE"/>
</dbReference>
<dbReference type="InterPro" id="IPR050641">
    <property type="entry name" value="RIFMO-like"/>
</dbReference>
<dbReference type="Proteomes" id="UP001140453">
    <property type="component" value="Unassembled WGS sequence"/>
</dbReference>
<dbReference type="InterPro" id="IPR002938">
    <property type="entry name" value="FAD-bd"/>
</dbReference>
<organism evidence="7 8">
    <name type="scientific">Gnomoniopsis smithogilvyi</name>
    <dbReference type="NCBI Taxonomy" id="1191159"/>
    <lineage>
        <taxon>Eukaryota</taxon>
        <taxon>Fungi</taxon>
        <taxon>Dikarya</taxon>
        <taxon>Ascomycota</taxon>
        <taxon>Pezizomycotina</taxon>
        <taxon>Sordariomycetes</taxon>
        <taxon>Sordariomycetidae</taxon>
        <taxon>Diaporthales</taxon>
        <taxon>Gnomoniaceae</taxon>
        <taxon>Gnomoniopsis</taxon>
    </lineage>
</organism>
<keyword evidence="4" id="KW-0560">Oxidoreductase</keyword>
<feature type="domain" description="FAD-binding" evidence="6">
    <location>
        <begin position="6"/>
        <end position="354"/>
    </location>
</feature>
<evidence type="ECO:0000256" key="2">
    <source>
        <dbReference type="ARBA" id="ARBA00022630"/>
    </source>
</evidence>
<gene>
    <name evidence="7" type="ORF">N0V93_004047</name>
</gene>
<keyword evidence="5" id="KW-0732">Signal</keyword>
<evidence type="ECO:0000256" key="3">
    <source>
        <dbReference type="ARBA" id="ARBA00022827"/>
    </source>
</evidence>
<feature type="chain" id="PRO_5040765210" description="FAD-binding domain-containing protein" evidence="5">
    <location>
        <begin position="20"/>
        <end position="529"/>
    </location>
</feature>
<keyword evidence="2" id="KW-0285">Flavoprotein</keyword>
<comment type="caution">
    <text evidence="7">The sequence shown here is derived from an EMBL/GenBank/DDBJ whole genome shotgun (WGS) entry which is preliminary data.</text>
</comment>
<reference evidence="7" key="1">
    <citation type="submission" date="2022-10" db="EMBL/GenBank/DDBJ databases">
        <title>Tapping the CABI collections for fungal endophytes: first genome assemblies for Collariella, Neodidymelliopsis, Ascochyta clinopodiicola, Didymella pomorum, Didymosphaeria variabile, Neocosmospora piperis and Neocucurbitaria cava.</title>
        <authorList>
            <person name="Hill R."/>
        </authorList>
    </citation>
    <scope>NUCLEOTIDE SEQUENCE</scope>
    <source>
        <strain evidence="7">IMI 355082</strain>
    </source>
</reference>
<evidence type="ECO:0000256" key="4">
    <source>
        <dbReference type="ARBA" id="ARBA00023002"/>
    </source>
</evidence>
<dbReference type="Pfam" id="PF01494">
    <property type="entry name" value="FAD_binding_3"/>
    <property type="match status" value="1"/>
</dbReference>
<protein>
    <recommendedName>
        <fullName evidence="6">FAD-binding domain-containing protein</fullName>
    </recommendedName>
</protein>
<name>A0A9W9D0F6_9PEZI</name>
<proteinExistence type="predicted"/>
<dbReference type="AlphaFoldDB" id="A0A9W9D0F6"/>
<dbReference type="EMBL" id="JAPEVB010000002">
    <property type="protein sequence ID" value="KAJ4394827.1"/>
    <property type="molecule type" value="Genomic_DNA"/>
</dbReference>
<keyword evidence="3" id="KW-0274">FAD</keyword>
<evidence type="ECO:0000259" key="6">
    <source>
        <dbReference type="Pfam" id="PF01494"/>
    </source>
</evidence>
<dbReference type="SUPFAM" id="SSF51905">
    <property type="entry name" value="FAD/NAD(P)-binding domain"/>
    <property type="match status" value="1"/>
</dbReference>
<dbReference type="GO" id="GO:0071949">
    <property type="term" value="F:FAD binding"/>
    <property type="evidence" value="ECO:0007669"/>
    <property type="project" value="InterPro"/>
</dbReference>
<evidence type="ECO:0000256" key="5">
    <source>
        <dbReference type="SAM" id="SignalP"/>
    </source>
</evidence>
<dbReference type="Gene3D" id="3.30.70.2450">
    <property type="match status" value="1"/>
</dbReference>
<feature type="signal peptide" evidence="5">
    <location>
        <begin position="1"/>
        <end position="19"/>
    </location>
</feature>
<dbReference type="GO" id="GO:0016709">
    <property type="term" value="F:oxidoreductase activity, acting on paired donors, with incorporation or reduction of molecular oxygen, NAD(P)H as one donor, and incorporation of one atom of oxygen"/>
    <property type="evidence" value="ECO:0007669"/>
    <property type="project" value="UniProtKB-ARBA"/>
</dbReference>
<dbReference type="OrthoDB" id="1716816at2759"/>
<dbReference type="Gene3D" id="3.40.30.120">
    <property type="match status" value="1"/>
</dbReference>
<evidence type="ECO:0000313" key="8">
    <source>
        <dbReference type="Proteomes" id="UP001140453"/>
    </source>
</evidence>
<accession>A0A9W9D0F6</accession>
<comment type="cofactor">
    <cofactor evidence="1">
        <name>FAD</name>
        <dbReference type="ChEBI" id="CHEBI:57692"/>
    </cofactor>
</comment>
<dbReference type="Gene3D" id="3.50.50.60">
    <property type="entry name" value="FAD/NAD(P)-binding domain"/>
    <property type="match status" value="1"/>
</dbReference>
<keyword evidence="8" id="KW-1185">Reference proteome</keyword>
<dbReference type="PANTHER" id="PTHR43004:SF19">
    <property type="entry name" value="BINDING MONOOXYGENASE, PUTATIVE (JCVI)-RELATED"/>
    <property type="match status" value="1"/>
</dbReference>
<evidence type="ECO:0000256" key="1">
    <source>
        <dbReference type="ARBA" id="ARBA00001974"/>
    </source>
</evidence>
<dbReference type="InterPro" id="IPR036188">
    <property type="entry name" value="FAD/NAD-bd_sf"/>
</dbReference>
<dbReference type="PANTHER" id="PTHR43004">
    <property type="entry name" value="TRK SYSTEM POTASSIUM UPTAKE PROTEIN"/>
    <property type="match status" value="1"/>
</dbReference>
<sequence length="529" mass="57076">MTHPTILIIGAGPIGLTLALALHHAGVPANTIAIADQRLGHTPSSLIKALSMNASSLEIFRILGIVDRFLSAGVPIHNAHFGGGRRLLDLNYEVLGTTYPFNYAIPQPRTEQILLARCEEVGVQFLWGRRFEALRDVEGAVVTTLEKVDGAAGESEDVTISWLVGCDGTRSAVREATDITWTGARATRYCWAGDISADPKAPSILTGKDEGGKTLFYSLGPGKARISGNIPPSQIVAGQRPTAPDVQWVREWSKRAFGRDLGVQDMSWSTVIGDGMWTAGTLRAGRILLAGDAAHQLFPAGGQGMNTGLLDVANLAWKLAMVATGKIKDQAVIERVLDSYSSERKPAIEAVVQNVRVQSLSMFSTTEKERAVAEFIAEALDQPSLNRLWATRVAGFGDPTEPYQHLLQAKDELVGTRVTHVADIHAGDVLQAASDNTFILAAIHNGSGDGEPEDLAWAKDLVGKDEGLFKTLDKPIEVTDHQKWAGVQAVLLRPDLRIAWVSREGSSISERLKGLSTTLEWWNGEPAGH</sequence>